<organism evidence="2 3">
    <name type="scientific">Arthrobotrys conoides</name>
    <dbReference type="NCBI Taxonomy" id="74498"/>
    <lineage>
        <taxon>Eukaryota</taxon>
        <taxon>Fungi</taxon>
        <taxon>Dikarya</taxon>
        <taxon>Ascomycota</taxon>
        <taxon>Pezizomycotina</taxon>
        <taxon>Orbiliomycetes</taxon>
        <taxon>Orbiliales</taxon>
        <taxon>Orbiliaceae</taxon>
        <taxon>Arthrobotrys</taxon>
    </lineage>
</organism>
<dbReference type="AlphaFoldDB" id="A0AAN8RI97"/>
<keyword evidence="1" id="KW-0812">Transmembrane</keyword>
<evidence type="ECO:0000313" key="3">
    <source>
        <dbReference type="Proteomes" id="UP001307849"/>
    </source>
</evidence>
<comment type="caution">
    <text evidence="2">The sequence shown here is derived from an EMBL/GenBank/DDBJ whole genome shotgun (WGS) entry which is preliminary data.</text>
</comment>
<protein>
    <submittedName>
        <fullName evidence="2">Uncharacterized protein</fullName>
    </submittedName>
</protein>
<name>A0AAN8RI97_9PEZI</name>
<sequence length="58" mass="7060">FIIFFDIVYTFVLLELVRLKTSLLIDNFKNRVVNLTLIFNIIKYHYIIFIFLVLDTLF</sequence>
<feature type="non-terminal residue" evidence="2">
    <location>
        <position position="1"/>
    </location>
</feature>
<keyword evidence="3" id="KW-1185">Reference proteome</keyword>
<accession>A0AAN8RI97</accession>
<reference evidence="2 3" key="1">
    <citation type="submission" date="2019-10" db="EMBL/GenBank/DDBJ databases">
        <authorList>
            <person name="Palmer J.M."/>
        </authorList>
    </citation>
    <scope>NUCLEOTIDE SEQUENCE [LARGE SCALE GENOMIC DNA]</scope>
    <source>
        <strain evidence="2 3">TWF506</strain>
    </source>
</reference>
<evidence type="ECO:0000313" key="2">
    <source>
        <dbReference type="EMBL" id="KAK6497934.1"/>
    </source>
</evidence>
<keyword evidence="1" id="KW-1133">Transmembrane helix</keyword>
<proteinExistence type="predicted"/>
<feature type="transmembrane region" description="Helical" evidence="1">
    <location>
        <begin position="32"/>
        <end position="54"/>
    </location>
</feature>
<dbReference type="EMBL" id="JAVHJM010000014">
    <property type="protein sequence ID" value="KAK6497934.1"/>
    <property type="molecule type" value="Genomic_DNA"/>
</dbReference>
<gene>
    <name evidence="2" type="ORF">TWF506_004180</name>
</gene>
<dbReference type="Proteomes" id="UP001307849">
    <property type="component" value="Unassembled WGS sequence"/>
</dbReference>
<keyword evidence="1" id="KW-0472">Membrane</keyword>
<evidence type="ECO:0000256" key="1">
    <source>
        <dbReference type="SAM" id="Phobius"/>
    </source>
</evidence>